<accession>A0A9N8V736</accession>
<dbReference type="EMBL" id="CAJVPP010000122">
    <property type="protein sequence ID" value="CAG8445042.1"/>
    <property type="molecule type" value="Genomic_DNA"/>
</dbReference>
<organism evidence="1 2">
    <name type="scientific">Funneliformis mosseae</name>
    <name type="common">Endomycorrhizal fungus</name>
    <name type="synonym">Glomus mosseae</name>
    <dbReference type="NCBI Taxonomy" id="27381"/>
    <lineage>
        <taxon>Eukaryota</taxon>
        <taxon>Fungi</taxon>
        <taxon>Fungi incertae sedis</taxon>
        <taxon>Mucoromycota</taxon>
        <taxon>Glomeromycotina</taxon>
        <taxon>Glomeromycetes</taxon>
        <taxon>Glomerales</taxon>
        <taxon>Glomeraceae</taxon>
        <taxon>Funneliformis</taxon>
    </lineage>
</organism>
<comment type="caution">
    <text evidence="1">The sequence shown here is derived from an EMBL/GenBank/DDBJ whole genome shotgun (WGS) entry which is preliminary data.</text>
</comment>
<name>A0A9N8V736_FUNMO</name>
<proteinExistence type="predicted"/>
<protein>
    <submittedName>
        <fullName evidence="1">9464_t:CDS:1</fullName>
    </submittedName>
</protein>
<evidence type="ECO:0000313" key="1">
    <source>
        <dbReference type="EMBL" id="CAG8445042.1"/>
    </source>
</evidence>
<dbReference type="Proteomes" id="UP000789375">
    <property type="component" value="Unassembled WGS sequence"/>
</dbReference>
<keyword evidence="2" id="KW-1185">Reference proteome</keyword>
<reference evidence="1" key="1">
    <citation type="submission" date="2021-06" db="EMBL/GenBank/DDBJ databases">
        <authorList>
            <person name="Kallberg Y."/>
            <person name="Tangrot J."/>
            <person name="Rosling A."/>
        </authorList>
    </citation>
    <scope>NUCLEOTIDE SEQUENCE</scope>
    <source>
        <strain evidence="1">87-6 pot B 2015</strain>
    </source>
</reference>
<gene>
    <name evidence="1" type="ORF">FMOSSE_LOCUS1108</name>
</gene>
<dbReference type="AlphaFoldDB" id="A0A9N8V736"/>
<sequence>MSCRAKSNVLKNEYYLLRAYEDSGFCFCMAINMPESLGNLVVLSRTMDSASLVMPCEKEYAGIADGLVLAIVDFVEELRDEDCVSGES</sequence>
<evidence type="ECO:0000313" key="2">
    <source>
        <dbReference type="Proteomes" id="UP000789375"/>
    </source>
</evidence>